<feature type="chain" id="PRO_5045913485" evidence="1">
    <location>
        <begin position="19"/>
        <end position="444"/>
    </location>
</feature>
<evidence type="ECO:0000256" key="1">
    <source>
        <dbReference type="SAM" id="SignalP"/>
    </source>
</evidence>
<keyword evidence="3" id="KW-1185">Reference proteome</keyword>
<comment type="caution">
    <text evidence="2">The sequence shown here is derived from an EMBL/GenBank/DDBJ whole genome shotgun (WGS) entry which is preliminary data.</text>
</comment>
<sequence length="444" mass="48330">MNRHIALQLLLCSSMAQAAITPDQVFDWAEIQYYALFPGNSSTAQYEGYTYRYYPQSNNYLAVKDGDNWVLGTIASSPLKIAPVADYQCQVLPDVCVDNTTRSALTHAVTSFSQLFSQGHPSADQLTPLLADDFLHNDKQRSTHIADLIGDADTLGMQFANVQVQALSGDLATVSFDVLDALGTLQERVYGMQLRKINQQWLWLGNQQRFETGAWAQALRHSRNNAAATLSQGLEFSIIDADASNSSDISHAIITGPGLPVAGLTFVPGTGGAGNQWVTTFTQPGGTASITSPYYQINNDTTIQRIPNAAIYQMQFYRADASLAYIYQAHILQRPHLGAEALALSYPDFSPASQQAFASYLGGAIAISGTAPAGIKYVWAYLKLVGNAGTSQASGDYAISEQSFTATDLGTQISSMQTVTVRNSRISYRDNHYRSIMTEYYLGP</sequence>
<evidence type="ECO:0000313" key="3">
    <source>
        <dbReference type="Proteomes" id="UP001156706"/>
    </source>
</evidence>
<accession>A0ABQ5YG66</accession>
<name>A0ABQ5YG66_9NEIS</name>
<gene>
    <name evidence="2" type="ORF">GCM10007907_27760</name>
</gene>
<dbReference type="RefSeq" id="WP_284197079.1">
    <property type="nucleotide sequence ID" value="NZ_BSOG01000003.1"/>
</dbReference>
<reference evidence="3" key="1">
    <citation type="journal article" date="2019" name="Int. J. Syst. Evol. Microbiol.">
        <title>The Global Catalogue of Microorganisms (GCM) 10K type strain sequencing project: providing services to taxonomists for standard genome sequencing and annotation.</title>
        <authorList>
            <consortium name="The Broad Institute Genomics Platform"/>
            <consortium name="The Broad Institute Genome Sequencing Center for Infectious Disease"/>
            <person name="Wu L."/>
            <person name="Ma J."/>
        </authorList>
    </citation>
    <scope>NUCLEOTIDE SEQUENCE [LARGE SCALE GENOMIC DNA]</scope>
    <source>
        <strain evidence="3">NBRC 110044</strain>
    </source>
</reference>
<dbReference type="Proteomes" id="UP001156706">
    <property type="component" value="Unassembled WGS sequence"/>
</dbReference>
<organism evidence="2 3">
    <name type="scientific">Chitinimonas prasina</name>
    <dbReference type="NCBI Taxonomy" id="1434937"/>
    <lineage>
        <taxon>Bacteria</taxon>
        <taxon>Pseudomonadati</taxon>
        <taxon>Pseudomonadota</taxon>
        <taxon>Betaproteobacteria</taxon>
        <taxon>Neisseriales</taxon>
        <taxon>Chitinibacteraceae</taxon>
        <taxon>Chitinimonas</taxon>
    </lineage>
</organism>
<protein>
    <submittedName>
        <fullName evidence="2">Uncharacterized protein</fullName>
    </submittedName>
</protein>
<feature type="signal peptide" evidence="1">
    <location>
        <begin position="1"/>
        <end position="18"/>
    </location>
</feature>
<proteinExistence type="predicted"/>
<keyword evidence="1" id="KW-0732">Signal</keyword>
<evidence type="ECO:0000313" key="2">
    <source>
        <dbReference type="EMBL" id="GLR13986.1"/>
    </source>
</evidence>
<dbReference type="EMBL" id="BSOG01000003">
    <property type="protein sequence ID" value="GLR13986.1"/>
    <property type="molecule type" value="Genomic_DNA"/>
</dbReference>